<dbReference type="Pfam" id="PF13374">
    <property type="entry name" value="TPR_10"/>
    <property type="match status" value="1"/>
</dbReference>
<dbReference type="InterPro" id="IPR016032">
    <property type="entry name" value="Sig_transdc_resp-reg_C-effctor"/>
</dbReference>
<evidence type="ECO:0000259" key="7">
    <source>
        <dbReference type="PROSITE" id="PS51755"/>
    </source>
</evidence>
<evidence type="ECO:0000313" key="9">
    <source>
        <dbReference type="Proteomes" id="UP000481109"/>
    </source>
</evidence>
<accession>A0A6G4XFA3</accession>
<dbReference type="InterPro" id="IPR001867">
    <property type="entry name" value="OmpR/PhoB-type_DNA-bd"/>
</dbReference>
<dbReference type="GO" id="GO:0006355">
    <property type="term" value="P:regulation of DNA-templated transcription"/>
    <property type="evidence" value="ECO:0007669"/>
    <property type="project" value="InterPro"/>
</dbReference>
<dbReference type="EMBL" id="JAAKZW010000030">
    <property type="protein sequence ID" value="NGO76219.1"/>
    <property type="molecule type" value="Genomic_DNA"/>
</dbReference>
<dbReference type="CDD" id="cd15831">
    <property type="entry name" value="BTAD"/>
    <property type="match status" value="1"/>
</dbReference>
<keyword evidence="4 6" id="KW-0238">DNA-binding</keyword>
<organism evidence="8 9">
    <name type="scientific">Streptomyces mesophilus</name>
    <dbReference type="NCBI Taxonomy" id="1775132"/>
    <lineage>
        <taxon>Bacteria</taxon>
        <taxon>Bacillati</taxon>
        <taxon>Actinomycetota</taxon>
        <taxon>Actinomycetes</taxon>
        <taxon>Kitasatosporales</taxon>
        <taxon>Streptomycetaceae</taxon>
        <taxon>Streptomyces</taxon>
    </lineage>
</organism>
<dbReference type="SUPFAM" id="SSF46894">
    <property type="entry name" value="C-terminal effector domain of the bipartite response regulators"/>
    <property type="match status" value="1"/>
</dbReference>
<dbReference type="InterPro" id="IPR036388">
    <property type="entry name" value="WH-like_DNA-bd_sf"/>
</dbReference>
<keyword evidence="9" id="KW-1185">Reference proteome</keyword>
<reference evidence="8 9" key="1">
    <citation type="submission" date="2020-02" db="EMBL/GenBank/DDBJ databases">
        <title>Whole-genome analyses of novel actinobacteria.</title>
        <authorList>
            <person name="Sahin N."/>
            <person name="Tokatli A."/>
        </authorList>
    </citation>
    <scope>NUCLEOTIDE SEQUENCE [LARGE SCALE GENOMIC DNA]</scope>
    <source>
        <strain evidence="8 9">YC504</strain>
    </source>
</reference>
<dbReference type="Pfam" id="PF03704">
    <property type="entry name" value="BTAD"/>
    <property type="match status" value="1"/>
</dbReference>
<dbReference type="Pfam" id="PF00486">
    <property type="entry name" value="Trans_reg_C"/>
    <property type="match status" value="1"/>
</dbReference>
<protein>
    <submittedName>
        <fullName evidence="8">Tetratricopeptide repeat protein</fullName>
    </submittedName>
</protein>
<evidence type="ECO:0000256" key="6">
    <source>
        <dbReference type="PROSITE-ProRule" id="PRU01091"/>
    </source>
</evidence>
<evidence type="ECO:0000256" key="1">
    <source>
        <dbReference type="ARBA" id="ARBA00005820"/>
    </source>
</evidence>
<dbReference type="SUPFAM" id="SSF52540">
    <property type="entry name" value="P-loop containing nucleoside triphosphate hydrolases"/>
    <property type="match status" value="1"/>
</dbReference>
<dbReference type="PANTHER" id="PTHR35807:SF1">
    <property type="entry name" value="TRANSCRIPTIONAL REGULATOR REDD"/>
    <property type="match status" value="1"/>
</dbReference>
<proteinExistence type="inferred from homology"/>
<evidence type="ECO:0000256" key="5">
    <source>
        <dbReference type="ARBA" id="ARBA00023163"/>
    </source>
</evidence>
<dbReference type="GO" id="GO:0003677">
    <property type="term" value="F:DNA binding"/>
    <property type="evidence" value="ECO:0007669"/>
    <property type="project" value="UniProtKB-UniRule"/>
</dbReference>
<dbReference type="Gene3D" id="3.40.50.300">
    <property type="entry name" value="P-loop containing nucleotide triphosphate hydrolases"/>
    <property type="match status" value="1"/>
</dbReference>
<evidence type="ECO:0000256" key="4">
    <source>
        <dbReference type="ARBA" id="ARBA00023125"/>
    </source>
</evidence>
<dbReference type="InterPro" id="IPR027417">
    <property type="entry name" value="P-loop_NTPase"/>
</dbReference>
<gene>
    <name evidence="8" type="ORF">G6045_11150</name>
</gene>
<feature type="domain" description="OmpR/PhoB-type" evidence="7">
    <location>
        <begin position="1"/>
        <end position="89"/>
    </location>
</feature>
<dbReference type="GO" id="GO:0043531">
    <property type="term" value="F:ADP binding"/>
    <property type="evidence" value="ECO:0007669"/>
    <property type="project" value="InterPro"/>
</dbReference>
<dbReference type="Proteomes" id="UP000481109">
    <property type="component" value="Unassembled WGS sequence"/>
</dbReference>
<keyword evidence="5" id="KW-0804">Transcription</keyword>
<dbReference type="PANTHER" id="PTHR35807">
    <property type="entry name" value="TRANSCRIPTIONAL REGULATOR REDD-RELATED"/>
    <property type="match status" value="1"/>
</dbReference>
<dbReference type="InterPro" id="IPR005158">
    <property type="entry name" value="BTAD"/>
</dbReference>
<comment type="similarity">
    <text evidence="1">Belongs to the AfsR/DnrI/RedD regulatory family.</text>
</comment>
<dbReference type="InterPro" id="IPR051677">
    <property type="entry name" value="AfsR-DnrI-RedD_regulator"/>
</dbReference>
<dbReference type="GO" id="GO:0000160">
    <property type="term" value="P:phosphorelay signal transduction system"/>
    <property type="evidence" value="ECO:0007669"/>
    <property type="project" value="UniProtKB-KW"/>
</dbReference>
<dbReference type="Gene3D" id="1.25.40.10">
    <property type="entry name" value="Tetratricopeptide repeat domain"/>
    <property type="match status" value="3"/>
</dbReference>
<evidence type="ECO:0000313" key="8">
    <source>
        <dbReference type="EMBL" id="NGO76219.1"/>
    </source>
</evidence>
<feature type="DNA-binding region" description="OmpR/PhoB-type" evidence="6">
    <location>
        <begin position="1"/>
        <end position="89"/>
    </location>
</feature>
<comment type="caution">
    <text evidence="8">The sequence shown here is derived from an EMBL/GenBank/DDBJ whole genome shotgun (WGS) entry which is preliminary data.</text>
</comment>
<dbReference type="InterPro" id="IPR019734">
    <property type="entry name" value="TPR_rpt"/>
</dbReference>
<dbReference type="PRINTS" id="PR00364">
    <property type="entry name" value="DISEASERSIST"/>
</dbReference>
<dbReference type="PROSITE" id="PS51755">
    <property type="entry name" value="OMPR_PHOB"/>
    <property type="match status" value="1"/>
</dbReference>
<dbReference type="SMART" id="SM00028">
    <property type="entry name" value="TPR"/>
    <property type="match status" value="6"/>
</dbReference>
<dbReference type="SMART" id="SM00862">
    <property type="entry name" value="Trans_reg_C"/>
    <property type="match status" value="1"/>
</dbReference>
<dbReference type="SUPFAM" id="SSF48452">
    <property type="entry name" value="TPR-like"/>
    <property type="match status" value="3"/>
</dbReference>
<dbReference type="SMART" id="SM01043">
    <property type="entry name" value="BTAD"/>
    <property type="match status" value="1"/>
</dbReference>
<keyword evidence="2" id="KW-0902">Two-component regulatory system</keyword>
<dbReference type="InterPro" id="IPR011990">
    <property type="entry name" value="TPR-like_helical_dom_sf"/>
</dbReference>
<sequence>MEFRLLGAVQAWTDAGPVELGPARQQTVLAALLVDANSPVTVEQLVDRVWGERPPPRATHTLYSYVSRLRRLLPETINRGPGGGYVLTADASRIDVHRFRRLLGQAGEAEDEARAVALFQEALALWRAEPFAGADTPWFNAVRETLRKERWAAELDCTDRRLRLGQHAELLSALAERSTLHRLDERLAAQYMLALYRCGRQADALAHYRSVRGVLAGELGIDPGQDLRRLHQDILDGGAELGTPAARAAVTPPPAWVVQSQLPPAPPDFAGRDDLVDHLAELLASPAAVPVVVSGSPGVGKSALAVHLGHRLRPVFPDGQWYVRLLGTTERPRDPAEVLSGLLRACGLDADAVPETLDDRAAAFRSRVADRRVLLILDDAAGAEQVRPLLPGTAGVSVLVTSRPDLRGLTASHGAHPVPLAVLEQAEAHDLLAGVLGEQRVAAEPQAAARLAELCARLPLALRIAAANLAARPGTSLAAYAQELTEGSRRLTRLSIAGDRQAAVRTAFEHSHAALAKGTARLFALLGLHPGPDFTAEAAGALAGVPESEAEHLLDELATAGLVQRTATDRFQFHDLLRLYAQELAEADPDRETAWERLCAWYLATADAATAFGYVGSVQLPRPRRESARFADRHQALAWLEGERAHLVAVITRAAESGPYPTAWQLADQLRPYFYRRRHLAEWEAAMTAGLRAAQGQGEVLAQAAMHHGFFLMRQHAGRVQDALVSVHLALDGYRSAGFTIGVGTILTNLALHYGQRGQMRHALGWQEQSIAIARSHGGAISLGRGLNTAGLIHAYLGEFDRAVELTTEAIEACLEGGHESLTISPRINRALALHALGRYEEALADGTEALRLCEDHQQRPSVAGAHEVLARIHRDCGRTDLAGTHAELALQRARETADAANEADCLITLADLHRLNGRLDTATSDLREALHITRRCDFRHQQAEAHIGLAHVHRDLGDAPLATDHAELALAIARELELLPTERRALAVLGAVGWVAGDVQERARR</sequence>
<keyword evidence="3" id="KW-0805">Transcription regulation</keyword>
<evidence type="ECO:0000256" key="3">
    <source>
        <dbReference type="ARBA" id="ARBA00023015"/>
    </source>
</evidence>
<evidence type="ECO:0000256" key="2">
    <source>
        <dbReference type="ARBA" id="ARBA00023012"/>
    </source>
</evidence>
<name>A0A6G4XFA3_9ACTN</name>
<dbReference type="Gene3D" id="1.10.10.10">
    <property type="entry name" value="Winged helix-like DNA-binding domain superfamily/Winged helix DNA-binding domain"/>
    <property type="match status" value="1"/>
</dbReference>
<dbReference type="RefSeq" id="WP_165331721.1">
    <property type="nucleotide sequence ID" value="NZ_JAAKZW010000030.1"/>
</dbReference>
<dbReference type="AlphaFoldDB" id="A0A6G4XFA3"/>